<name>A0ACC0M7B0_RHOML</name>
<evidence type="ECO:0000313" key="2">
    <source>
        <dbReference type="Proteomes" id="UP001062846"/>
    </source>
</evidence>
<organism evidence="1 2">
    <name type="scientific">Rhododendron molle</name>
    <name type="common">Chinese azalea</name>
    <name type="synonym">Azalea mollis</name>
    <dbReference type="NCBI Taxonomy" id="49168"/>
    <lineage>
        <taxon>Eukaryota</taxon>
        <taxon>Viridiplantae</taxon>
        <taxon>Streptophyta</taxon>
        <taxon>Embryophyta</taxon>
        <taxon>Tracheophyta</taxon>
        <taxon>Spermatophyta</taxon>
        <taxon>Magnoliopsida</taxon>
        <taxon>eudicotyledons</taxon>
        <taxon>Gunneridae</taxon>
        <taxon>Pentapetalae</taxon>
        <taxon>asterids</taxon>
        <taxon>Ericales</taxon>
        <taxon>Ericaceae</taxon>
        <taxon>Ericoideae</taxon>
        <taxon>Rhodoreae</taxon>
        <taxon>Rhododendron</taxon>
    </lineage>
</organism>
<gene>
    <name evidence="1" type="ORF">RHMOL_Rhmol10G0278400</name>
</gene>
<dbReference type="EMBL" id="CM046397">
    <property type="protein sequence ID" value="KAI8536715.1"/>
    <property type="molecule type" value="Genomic_DNA"/>
</dbReference>
<keyword evidence="2" id="KW-1185">Reference proteome</keyword>
<protein>
    <submittedName>
        <fullName evidence="1">Uncharacterized protein</fullName>
    </submittedName>
</protein>
<comment type="caution">
    <text evidence="1">The sequence shown here is derived from an EMBL/GenBank/DDBJ whole genome shotgun (WGS) entry which is preliminary data.</text>
</comment>
<proteinExistence type="predicted"/>
<evidence type="ECO:0000313" key="1">
    <source>
        <dbReference type="EMBL" id="KAI8536715.1"/>
    </source>
</evidence>
<accession>A0ACC0M7B0</accession>
<reference evidence="1" key="1">
    <citation type="submission" date="2022-02" db="EMBL/GenBank/DDBJ databases">
        <title>Plant Genome Project.</title>
        <authorList>
            <person name="Zhang R.-G."/>
        </authorList>
    </citation>
    <scope>NUCLEOTIDE SEQUENCE</scope>
    <source>
        <strain evidence="1">AT1</strain>
    </source>
</reference>
<sequence>MGLAATSVLFIPLLLSLFAGVPPVTAKLKTTNINDTYNLGKAFQVDSPAIIDNDALQVTINSFVSADDARQVTINSVRYQVLFSQAGRILYKSPFTLWEGQNDTDRVASFNSSFLVTLYRLGNITAGEGLTFVVAPDLNLPPNSNGEYLGLTNSYNDGDDTNCLIAVELDTFEEDFDPDSNHIGLNINSVRSSITTSLTPLGFQLVGEGVNFFNVWIQYDGIKKVLNQNSYFGFSASTGVDNTQFNTVLWWNLTVEYYHNVNWVKIGLIVGIPTAVLLPTLVVLVYYFRKRWLLQRSDQKMSGKVKSMPGMPREY</sequence>
<dbReference type="Proteomes" id="UP001062846">
    <property type="component" value="Chromosome 10"/>
</dbReference>